<reference evidence="2 3" key="1">
    <citation type="submission" date="2023-04" db="EMBL/GenBank/DDBJ databases">
        <title>Bacteria Genome Submission.</title>
        <authorList>
            <person name="Isaac P."/>
        </authorList>
    </citation>
    <scope>NUCLEOTIDE SEQUENCE [LARGE SCALE GENOMIC DNA]</scope>
    <source>
        <strain evidence="2 3">SampleS7P1</strain>
        <plasmid evidence="2 3">unnamed6</plasmid>
    </source>
</reference>
<dbReference type="EMBL" id="CP124691">
    <property type="protein sequence ID" value="WGX77708.1"/>
    <property type="molecule type" value="Genomic_DNA"/>
</dbReference>
<keyword evidence="2" id="KW-0614">Plasmid</keyword>
<feature type="region of interest" description="Disordered" evidence="1">
    <location>
        <begin position="21"/>
        <end position="43"/>
    </location>
</feature>
<geneLocation type="plasmid" evidence="2 3">
    <name>unnamed6</name>
</geneLocation>
<evidence type="ECO:0000313" key="2">
    <source>
        <dbReference type="EMBL" id="WGX77708.1"/>
    </source>
</evidence>
<evidence type="ECO:0000256" key="1">
    <source>
        <dbReference type="SAM" id="MobiDB-lite"/>
    </source>
</evidence>
<proteinExistence type="predicted"/>
<evidence type="ECO:0000313" key="3">
    <source>
        <dbReference type="Proteomes" id="UP001239169"/>
    </source>
</evidence>
<dbReference type="Proteomes" id="UP001239169">
    <property type="component" value="Plasmid unnamed6"/>
</dbReference>
<keyword evidence="3" id="KW-1185">Reference proteome</keyword>
<protein>
    <submittedName>
        <fullName evidence="2">Uncharacterized protein</fullName>
    </submittedName>
</protein>
<gene>
    <name evidence="2" type="ORF">QJS64_21435</name>
</gene>
<name>A0ABY8R9D7_PARBF</name>
<organism evidence="2 3">
    <name type="scientific">Paraclostridium bifermentans</name>
    <name type="common">Clostridium bifermentans</name>
    <dbReference type="NCBI Taxonomy" id="1490"/>
    <lineage>
        <taxon>Bacteria</taxon>
        <taxon>Bacillati</taxon>
        <taxon>Bacillota</taxon>
        <taxon>Clostridia</taxon>
        <taxon>Peptostreptococcales</taxon>
        <taxon>Peptostreptococcaceae</taxon>
        <taxon>Paraclostridium</taxon>
    </lineage>
</organism>
<accession>A0ABY8R9D7</accession>
<sequence>MINIINNNTYRQNINIVKTDTSLSSRQNEEASSSEKNSKVDQSVNLQANNKNVSIDDISKKLSQGFKSEDLSNEEYDLLVRHEEMDNLDFIAKTIREILKRFEVTQKISTGENLTKEEQEFRNTRGLIVPGAFMTKKKIYSETYLNSFNENNYSNNLDIKK</sequence>